<dbReference type="Proteomes" id="UP000467700">
    <property type="component" value="Unassembled WGS sequence"/>
</dbReference>
<dbReference type="EMBL" id="CACVBS010000099">
    <property type="protein sequence ID" value="CAA7270883.1"/>
    <property type="molecule type" value="Genomic_DNA"/>
</dbReference>
<keyword evidence="4" id="KW-1185">Reference proteome</keyword>
<feature type="transmembrane region" description="Helical" evidence="2">
    <location>
        <begin position="369"/>
        <end position="388"/>
    </location>
</feature>
<evidence type="ECO:0000256" key="1">
    <source>
        <dbReference type="SAM" id="MobiDB-lite"/>
    </source>
</evidence>
<organism evidence="3 4">
    <name type="scientific">Cyclocybe aegerita</name>
    <name type="common">Black poplar mushroom</name>
    <name type="synonym">Agrocybe aegerita</name>
    <dbReference type="NCBI Taxonomy" id="1973307"/>
    <lineage>
        <taxon>Eukaryota</taxon>
        <taxon>Fungi</taxon>
        <taxon>Dikarya</taxon>
        <taxon>Basidiomycota</taxon>
        <taxon>Agaricomycotina</taxon>
        <taxon>Agaricomycetes</taxon>
        <taxon>Agaricomycetidae</taxon>
        <taxon>Agaricales</taxon>
        <taxon>Agaricineae</taxon>
        <taxon>Bolbitiaceae</taxon>
        <taxon>Cyclocybe</taxon>
    </lineage>
</organism>
<evidence type="ECO:0000256" key="2">
    <source>
        <dbReference type="SAM" id="Phobius"/>
    </source>
</evidence>
<keyword evidence="2" id="KW-0472">Membrane</keyword>
<evidence type="ECO:0000313" key="3">
    <source>
        <dbReference type="EMBL" id="CAA7270883.1"/>
    </source>
</evidence>
<name>A0A8S0XTB1_CYCAE</name>
<comment type="caution">
    <text evidence="3">The sequence shown here is derived from an EMBL/GenBank/DDBJ whole genome shotgun (WGS) entry which is preliminary data.</text>
</comment>
<keyword evidence="2" id="KW-0812">Transmembrane</keyword>
<dbReference type="AlphaFoldDB" id="A0A8S0XTB1"/>
<sequence length="477" mass="53788">MQDSATRFRGVGQEHHRQADEDYSPGWLLRPRARRVSAYRIQERPGISSASRDLHEEDRARVRGVLKSGPSGEGPRIPTRHAQHLLPHGHRRGHPPALEGPRHPKNHGRALIRLLPHGFSRILLRRGPKDRRARIPAQRDGRPKSTVEDGRDKGDEVYHGPALNTHVRRWRAAVRAEKMDPLFRERHIDHILYGAERIRPGTAGGENSESDGGVAAAIRVRHQLKMVPPNINYLVLEQDRRIQEQATEGASGAVFPRIHGRVRYQQSGEIHSVEVHAGEQGEAERISASNTSDRYHEYPTSIRRRQGDDSTKCTQRLGDSIVTTLPLCPPLFCSSSRLALHAILHLFLLGLWFASFIDSPSTSSYQLSISYVLIVIVIVIAVLVRSFLASTYPSLYPYSFSSTRLRPTFLLHLPLRYHHLATSSTPFNVVVGHHITSYPTSTLSHLHLFTSAPTQPSALFLRILRFRSAGWLRGCWT</sequence>
<proteinExistence type="predicted"/>
<feature type="region of interest" description="Disordered" evidence="1">
    <location>
        <begin position="127"/>
        <end position="159"/>
    </location>
</feature>
<reference evidence="3 4" key="1">
    <citation type="submission" date="2020-01" db="EMBL/GenBank/DDBJ databases">
        <authorList>
            <person name="Gupta K D."/>
        </authorList>
    </citation>
    <scope>NUCLEOTIDE SEQUENCE [LARGE SCALE GENOMIC DNA]</scope>
</reference>
<evidence type="ECO:0000313" key="4">
    <source>
        <dbReference type="Proteomes" id="UP000467700"/>
    </source>
</evidence>
<feature type="transmembrane region" description="Helical" evidence="2">
    <location>
        <begin position="338"/>
        <end position="357"/>
    </location>
</feature>
<feature type="region of interest" description="Disordered" evidence="1">
    <location>
        <begin position="1"/>
        <end position="23"/>
    </location>
</feature>
<feature type="compositionally biased region" description="Basic and acidic residues" evidence="1">
    <location>
        <begin position="137"/>
        <end position="158"/>
    </location>
</feature>
<protein>
    <submittedName>
        <fullName evidence="3">Uncharacterized protein</fullName>
    </submittedName>
</protein>
<gene>
    <name evidence="3" type="ORF">AAE3_LOCUS13106</name>
</gene>
<accession>A0A8S0XTB1</accession>
<keyword evidence="2" id="KW-1133">Transmembrane helix</keyword>